<evidence type="ECO:0000313" key="2">
    <source>
        <dbReference type="Proteomes" id="UP001595816"/>
    </source>
</evidence>
<dbReference type="Proteomes" id="UP001595816">
    <property type="component" value="Unassembled WGS sequence"/>
</dbReference>
<evidence type="ECO:0008006" key="3">
    <source>
        <dbReference type="Google" id="ProtNLM"/>
    </source>
</evidence>
<name>A0ABV8LTS5_9ACTN</name>
<dbReference type="RefSeq" id="WP_253761861.1">
    <property type="nucleotide sequence ID" value="NZ_JAMZDZ010000001.1"/>
</dbReference>
<organism evidence="1 2">
    <name type="scientific">Hamadaea flava</name>
    <dbReference type="NCBI Taxonomy" id="1742688"/>
    <lineage>
        <taxon>Bacteria</taxon>
        <taxon>Bacillati</taxon>
        <taxon>Actinomycetota</taxon>
        <taxon>Actinomycetes</taxon>
        <taxon>Micromonosporales</taxon>
        <taxon>Micromonosporaceae</taxon>
        <taxon>Hamadaea</taxon>
    </lineage>
</organism>
<keyword evidence="2" id="KW-1185">Reference proteome</keyword>
<comment type="caution">
    <text evidence="1">The sequence shown here is derived from an EMBL/GenBank/DDBJ whole genome shotgun (WGS) entry which is preliminary data.</text>
</comment>
<reference evidence="2" key="1">
    <citation type="journal article" date="2019" name="Int. J. Syst. Evol. Microbiol.">
        <title>The Global Catalogue of Microorganisms (GCM) 10K type strain sequencing project: providing services to taxonomists for standard genome sequencing and annotation.</title>
        <authorList>
            <consortium name="The Broad Institute Genomics Platform"/>
            <consortium name="The Broad Institute Genome Sequencing Center for Infectious Disease"/>
            <person name="Wu L."/>
            <person name="Ma J."/>
        </authorList>
    </citation>
    <scope>NUCLEOTIDE SEQUENCE [LARGE SCALE GENOMIC DNA]</scope>
    <source>
        <strain evidence="2">CGMCC 4.7289</strain>
    </source>
</reference>
<evidence type="ECO:0000313" key="1">
    <source>
        <dbReference type="EMBL" id="MFC4133939.1"/>
    </source>
</evidence>
<accession>A0ABV8LTS5</accession>
<proteinExistence type="predicted"/>
<gene>
    <name evidence="1" type="ORF">ACFOZ4_25285</name>
</gene>
<sequence length="160" mass="16675">MSLRDLPPAARSMAAAANAAVEAARVADADELRAAAADLAAFDPSTAGPLLGDVLRMLLEESHPDGLDADDLRSVLETTTKSALAWLPEADPEVLLVILAGALGVHPEEADGIARPGARAVALHAPVMIADLLAGTRRGLDFYLEAAFREMARSQTMEAP</sequence>
<dbReference type="EMBL" id="JBHSAY010000015">
    <property type="protein sequence ID" value="MFC4133939.1"/>
    <property type="molecule type" value="Genomic_DNA"/>
</dbReference>
<protein>
    <recommendedName>
        <fullName evidence="3">DUF1641 domain-containing protein</fullName>
    </recommendedName>
</protein>